<evidence type="ECO:0000256" key="1">
    <source>
        <dbReference type="SAM" id="MobiDB-lite"/>
    </source>
</evidence>
<dbReference type="EMBL" id="GBXM01047736">
    <property type="protein sequence ID" value="JAH60841.1"/>
    <property type="molecule type" value="Transcribed_RNA"/>
</dbReference>
<dbReference type="AlphaFoldDB" id="A0A0E9U4V9"/>
<reference evidence="2" key="2">
    <citation type="journal article" date="2015" name="Fish Shellfish Immunol.">
        <title>Early steps in the European eel (Anguilla anguilla)-Vibrio vulnificus interaction in the gills: Role of the RtxA13 toxin.</title>
        <authorList>
            <person name="Callol A."/>
            <person name="Pajuelo D."/>
            <person name="Ebbesson L."/>
            <person name="Teles M."/>
            <person name="MacKenzie S."/>
            <person name="Amaro C."/>
        </authorList>
    </citation>
    <scope>NUCLEOTIDE SEQUENCE</scope>
</reference>
<reference evidence="2" key="1">
    <citation type="submission" date="2014-11" db="EMBL/GenBank/DDBJ databases">
        <authorList>
            <person name="Amaro Gonzalez C."/>
        </authorList>
    </citation>
    <scope>NUCLEOTIDE SEQUENCE</scope>
</reference>
<accession>A0A0E9U4V9</accession>
<name>A0A0E9U4V9_ANGAN</name>
<evidence type="ECO:0000313" key="2">
    <source>
        <dbReference type="EMBL" id="JAH60841.1"/>
    </source>
</evidence>
<feature type="region of interest" description="Disordered" evidence="1">
    <location>
        <begin position="1"/>
        <end position="43"/>
    </location>
</feature>
<organism evidence="2">
    <name type="scientific">Anguilla anguilla</name>
    <name type="common">European freshwater eel</name>
    <name type="synonym">Muraena anguilla</name>
    <dbReference type="NCBI Taxonomy" id="7936"/>
    <lineage>
        <taxon>Eukaryota</taxon>
        <taxon>Metazoa</taxon>
        <taxon>Chordata</taxon>
        <taxon>Craniata</taxon>
        <taxon>Vertebrata</taxon>
        <taxon>Euteleostomi</taxon>
        <taxon>Actinopterygii</taxon>
        <taxon>Neopterygii</taxon>
        <taxon>Teleostei</taxon>
        <taxon>Anguilliformes</taxon>
        <taxon>Anguillidae</taxon>
        <taxon>Anguilla</taxon>
    </lineage>
</organism>
<protein>
    <submittedName>
        <fullName evidence="2">Uncharacterized protein</fullName>
    </submittedName>
</protein>
<sequence length="43" mass="4821">MDNPLCAHKNTRRPPLPLLPQIHTHHSTPKPCNTIHGSSPVYL</sequence>
<proteinExistence type="predicted"/>